<reference evidence="1 2" key="1">
    <citation type="journal article" date="2014" name="Nat. Genet.">
        <title>Genome sequence of the hot pepper provides insights into the evolution of pungency in Capsicum species.</title>
        <authorList>
            <person name="Kim S."/>
            <person name="Park M."/>
            <person name="Yeom S.I."/>
            <person name="Kim Y.M."/>
            <person name="Lee J.M."/>
            <person name="Lee H.A."/>
            <person name="Seo E."/>
            <person name="Choi J."/>
            <person name="Cheong K."/>
            <person name="Kim K.T."/>
            <person name="Jung K."/>
            <person name="Lee G.W."/>
            <person name="Oh S.K."/>
            <person name="Bae C."/>
            <person name="Kim S.B."/>
            <person name="Lee H.Y."/>
            <person name="Kim S.Y."/>
            <person name="Kim M.S."/>
            <person name="Kang B.C."/>
            <person name="Jo Y.D."/>
            <person name="Yang H.B."/>
            <person name="Jeong H.J."/>
            <person name="Kang W.H."/>
            <person name="Kwon J.K."/>
            <person name="Shin C."/>
            <person name="Lim J.Y."/>
            <person name="Park J.H."/>
            <person name="Huh J.H."/>
            <person name="Kim J.S."/>
            <person name="Kim B.D."/>
            <person name="Cohen O."/>
            <person name="Paran I."/>
            <person name="Suh M.C."/>
            <person name="Lee S.B."/>
            <person name="Kim Y.K."/>
            <person name="Shin Y."/>
            <person name="Noh S.J."/>
            <person name="Park J."/>
            <person name="Seo Y.S."/>
            <person name="Kwon S.Y."/>
            <person name="Kim H.A."/>
            <person name="Park J.M."/>
            <person name="Kim H.J."/>
            <person name="Choi S.B."/>
            <person name="Bosland P.W."/>
            <person name="Reeves G."/>
            <person name="Jo S.H."/>
            <person name="Lee B.W."/>
            <person name="Cho H.T."/>
            <person name="Choi H.S."/>
            <person name="Lee M.S."/>
            <person name="Yu Y."/>
            <person name="Do Choi Y."/>
            <person name="Park B.S."/>
            <person name="van Deynze A."/>
            <person name="Ashrafi H."/>
            <person name="Hill T."/>
            <person name="Kim W.T."/>
            <person name="Pai H.S."/>
            <person name="Ahn H.K."/>
            <person name="Yeam I."/>
            <person name="Giovannoni J.J."/>
            <person name="Rose J.K."/>
            <person name="Sorensen I."/>
            <person name="Lee S.J."/>
            <person name="Kim R.W."/>
            <person name="Choi I.Y."/>
            <person name="Choi B.S."/>
            <person name="Lim J.S."/>
            <person name="Lee Y.H."/>
            <person name="Choi D."/>
        </authorList>
    </citation>
    <scope>NUCLEOTIDE SEQUENCE [LARGE SCALE GENOMIC DNA]</scope>
    <source>
        <strain evidence="2">cv. CM334</strain>
    </source>
</reference>
<dbReference type="EMBL" id="AYRZ02000012">
    <property type="protein sequence ID" value="PHT65957.1"/>
    <property type="molecule type" value="Genomic_DNA"/>
</dbReference>
<protein>
    <submittedName>
        <fullName evidence="1">Uncharacterized protein</fullName>
    </submittedName>
</protein>
<dbReference type="Proteomes" id="UP000222542">
    <property type="component" value="Unassembled WGS sequence"/>
</dbReference>
<dbReference type="AlphaFoldDB" id="A0A1U8ERP8"/>
<keyword evidence="2" id="KW-1185">Reference proteome</keyword>
<dbReference type="OrthoDB" id="1220286at2759"/>
<accession>A0A1U8ERP8</accession>
<organism evidence="1 2">
    <name type="scientific">Capsicum annuum</name>
    <name type="common">Capsicum pepper</name>
    <dbReference type="NCBI Taxonomy" id="4072"/>
    <lineage>
        <taxon>Eukaryota</taxon>
        <taxon>Viridiplantae</taxon>
        <taxon>Streptophyta</taxon>
        <taxon>Embryophyta</taxon>
        <taxon>Tracheophyta</taxon>
        <taxon>Spermatophyta</taxon>
        <taxon>Magnoliopsida</taxon>
        <taxon>eudicotyledons</taxon>
        <taxon>Gunneridae</taxon>
        <taxon>Pentapetalae</taxon>
        <taxon>asterids</taxon>
        <taxon>lamiids</taxon>
        <taxon>Solanales</taxon>
        <taxon>Solanaceae</taxon>
        <taxon>Solanoideae</taxon>
        <taxon>Capsiceae</taxon>
        <taxon>Capsicum</taxon>
    </lineage>
</organism>
<reference evidence="1 2" key="2">
    <citation type="journal article" date="2017" name="Genome Biol.">
        <title>New reference genome sequences of hot pepper reveal the massive evolution of plant disease-resistance genes by retroduplication.</title>
        <authorList>
            <person name="Kim S."/>
            <person name="Park J."/>
            <person name="Yeom S.I."/>
            <person name="Kim Y.M."/>
            <person name="Seo E."/>
            <person name="Kim K.T."/>
            <person name="Kim M.S."/>
            <person name="Lee J.M."/>
            <person name="Cheong K."/>
            <person name="Shin H.S."/>
            <person name="Kim S.B."/>
            <person name="Han K."/>
            <person name="Lee J."/>
            <person name="Park M."/>
            <person name="Lee H.A."/>
            <person name="Lee H.Y."/>
            <person name="Lee Y."/>
            <person name="Oh S."/>
            <person name="Lee J.H."/>
            <person name="Choi E."/>
            <person name="Choi E."/>
            <person name="Lee S.E."/>
            <person name="Jeon J."/>
            <person name="Kim H."/>
            <person name="Choi G."/>
            <person name="Song H."/>
            <person name="Lee J."/>
            <person name="Lee S.C."/>
            <person name="Kwon J.K."/>
            <person name="Lee H.Y."/>
            <person name="Koo N."/>
            <person name="Hong Y."/>
            <person name="Kim R.W."/>
            <person name="Kang W.H."/>
            <person name="Huh J.H."/>
            <person name="Kang B.C."/>
            <person name="Yang T.J."/>
            <person name="Lee Y.H."/>
            <person name="Bennetzen J.L."/>
            <person name="Choi D."/>
        </authorList>
    </citation>
    <scope>NUCLEOTIDE SEQUENCE [LARGE SCALE GENOMIC DNA]</scope>
    <source>
        <strain evidence="2">cv. CM334</strain>
    </source>
</reference>
<proteinExistence type="predicted"/>
<evidence type="ECO:0000313" key="2">
    <source>
        <dbReference type="Proteomes" id="UP000222542"/>
    </source>
</evidence>
<sequence length="157" mass="18141">MILRAEGDTSPFYDSVQGVLKISINVTHSDIMKHRPKRHYFGGCVQFIDYVDVSEIKLSQFKIMAEICGYDDDLVAFWHRYGRLGEKMRLVSTDLEANLVFKNIPEDRVIEVCFEHLDSYIGMDVGKTFNNEGGLNFLQVMTILKNQKMISHMNMTH</sequence>
<dbReference type="Gramene" id="PHT65957">
    <property type="protein sequence ID" value="PHT65957"/>
    <property type="gene ID" value="T459_30382"/>
</dbReference>
<evidence type="ECO:0000313" key="1">
    <source>
        <dbReference type="EMBL" id="PHT65957.1"/>
    </source>
</evidence>
<gene>
    <name evidence="1" type="ORF">T459_30382</name>
</gene>
<comment type="caution">
    <text evidence="1">The sequence shown here is derived from an EMBL/GenBank/DDBJ whole genome shotgun (WGS) entry which is preliminary data.</text>
</comment>
<name>A0A1U8ERP8_CAPAN</name>
<dbReference type="KEGG" id="cann:107849790"/>